<dbReference type="OrthoDB" id="19174at2759"/>
<accession>A0A1Y2H6B9</accession>
<dbReference type="AlphaFoldDB" id="A0A1Y2H6B9"/>
<protein>
    <recommendedName>
        <fullName evidence="3">Ankyrin repeat-containing domain protein</fullName>
    </recommendedName>
</protein>
<dbReference type="EMBL" id="MCFL01000101">
    <property type="protein sequence ID" value="ORZ30116.1"/>
    <property type="molecule type" value="Genomic_DNA"/>
</dbReference>
<name>A0A1Y2H6B9_9FUNG</name>
<keyword evidence="2" id="KW-1185">Reference proteome</keyword>
<dbReference type="PANTHER" id="PTHR46586:SF3">
    <property type="entry name" value="ANKYRIN REPEAT-CONTAINING PROTEIN"/>
    <property type="match status" value="1"/>
</dbReference>
<organism evidence="1 2">
    <name type="scientific">Catenaria anguillulae PL171</name>
    <dbReference type="NCBI Taxonomy" id="765915"/>
    <lineage>
        <taxon>Eukaryota</taxon>
        <taxon>Fungi</taxon>
        <taxon>Fungi incertae sedis</taxon>
        <taxon>Blastocladiomycota</taxon>
        <taxon>Blastocladiomycetes</taxon>
        <taxon>Blastocladiales</taxon>
        <taxon>Catenariaceae</taxon>
        <taxon>Catenaria</taxon>
    </lineage>
</organism>
<dbReference type="Gene3D" id="1.25.40.20">
    <property type="entry name" value="Ankyrin repeat-containing domain"/>
    <property type="match status" value="1"/>
</dbReference>
<proteinExistence type="predicted"/>
<dbReference type="Proteomes" id="UP000193411">
    <property type="component" value="Unassembled WGS sequence"/>
</dbReference>
<reference evidence="1 2" key="1">
    <citation type="submission" date="2016-07" db="EMBL/GenBank/DDBJ databases">
        <title>Pervasive Adenine N6-methylation of Active Genes in Fungi.</title>
        <authorList>
            <consortium name="DOE Joint Genome Institute"/>
            <person name="Mondo S.J."/>
            <person name="Dannebaum R.O."/>
            <person name="Kuo R.C."/>
            <person name="Labutti K."/>
            <person name="Haridas S."/>
            <person name="Kuo A."/>
            <person name="Salamov A."/>
            <person name="Ahrendt S.R."/>
            <person name="Lipzen A."/>
            <person name="Sullivan W."/>
            <person name="Andreopoulos W.B."/>
            <person name="Clum A."/>
            <person name="Lindquist E."/>
            <person name="Daum C."/>
            <person name="Ramamoorthy G.K."/>
            <person name="Gryganskyi A."/>
            <person name="Culley D."/>
            <person name="Magnuson J.K."/>
            <person name="James T.Y."/>
            <person name="O'Malley M.A."/>
            <person name="Stajich J.E."/>
            <person name="Spatafora J.W."/>
            <person name="Visel A."/>
            <person name="Grigoriev I.V."/>
        </authorList>
    </citation>
    <scope>NUCLEOTIDE SEQUENCE [LARGE SCALE GENOMIC DNA]</scope>
    <source>
        <strain evidence="1 2">PL171</strain>
    </source>
</reference>
<dbReference type="PANTHER" id="PTHR46586">
    <property type="entry name" value="ANKYRIN REPEAT-CONTAINING PROTEIN"/>
    <property type="match status" value="1"/>
</dbReference>
<sequence length="711" mass="81482">MNAAVDQPVDMPTLPIYLADPIIILTIRLVATSSSLWHPTAVVQPLNVLSRIHVPLATKVALLHMPHIDMNLATKCGDLYLLKLMHQWSKQPRGRPLKYDWSELLPFALKCDTTRVLEWWIDESKLFLYWDWGAHELMEAFCDPLEHTWLEWWKARGYPNLKHTWLEWWNARGDPNLRWKVDSDRPLADISVHASGNGRVDILDWVLRNAGTTWMDSAGAKAAVAAARNGHVHILEWWFLQFQARIDWIHVFSPAFSGGQVTVLEWCGNHPLVMEAWSQPQKRWANVFLTLFDSGLVAVLEWCKSQPLVMEAWRQCLDECLREFHKSEILSMFYKVLGRGLGLDWLRAFDMLPFADGNRDFTQEACVKGDLDLVQELHNRGFLLGSRNQLAEFALPSGNLELLKWIQANIDPSIPNVEHWHFRYDSYQVASSFGNIDVLDWLLRNGYPFPSLGHTGDRSRASVFSAATKHLPVLEWLFKHGLASGMQMEDWTISLERASNRGHIDVLDWLAKHIPEETGTALPSTRPIPLALSRDVFSKGRVDVVEWWLHKSGWLKHLYDLNHGHPYRYACDSRCGCEDLSKAALKVWYDAGQPMDFAACIHAASINGRVDVLDWLLRSTSASEQDFVRAWSSNEFPDKTESGNMYAYDRGNPDKANHAKSLAWWRANLPNVAKMPVNRGPYCNPVHAHYMQYVLSNRDAKFTVKRIRAAG</sequence>
<evidence type="ECO:0000313" key="2">
    <source>
        <dbReference type="Proteomes" id="UP000193411"/>
    </source>
</evidence>
<evidence type="ECO:0008006" key="3">
    <source>
        <dbReference type="Google" id="ProtNLM"/>
    </source>
</evidence>
<dbReference type="InterPro" id="IPR052050">
    <property type="entry name" value="SecEffector_AnkRepeat"/>
</dbReference>
<dbReference type="STRING" id="765915.A0A1Y2H6B9"/>
<dbReference type="InterPro" id="IPR036770">
    <property type="entry name" value="Ankyrin_rpt-contain_sf"/>
</dbReference>
<evidence type="ECO:0000313" key="1">
    <source>
        <dbReference type="EMBL" id="ORZ30116.1"/>
    </source>
</evidence>
<gene>
    <name evidence="1" type="ORF">BCR44DRAFT_38636</name>
</gene>
<dbReference type="SUPFAM" id="SSF48403">
    <property type="entry name" value="Ankyrin repeat"/>
    <property type="match status" value="1"/>
</dbReference>
<comment type="caution">
    <text evidence="1">The sequence shown here is derived from an EMBL/GenBank/DDBJ whole genome shotgun (WGS) entry which is preliminary data.</text>
</comment>